<gene>
    <name evidence="1" type="ORF">M9H77_36623</name>
</gene>
<dbReference type="EMBL" id="CM044708">
    <property type="protein sequence ID" value="KAI5650618.1"/>
    <property type="molecule type" value="Genomic_DNA"/>
</dbReference>
<keyword evidence="2" id="KW-1185">Reference proteome</keyword>
<protein>
    <submittedName>
        <fullName evidence="1">Uncharacterized protein</fullName>
    </submittedName>
</protein>
<reference evidence="2" key="1">
    <citation type="journal article" date="2023" name="Nat. Plants">
        <title>Single-cell RNA sequencing provides a high-resolution roadmap for understanding the multicellular compartmentation of specialized metabolism.</title>
        <authorList>
            <person name="Sun S."/>
            <person name="Shen X."/>
            <person name="Li Y."/>
            <person name="Li Y."/>
            <person name="Wang S."/>
            <person name="Li R."/>
            <person name="Zhang H."/>
            <person name="Shen G."/>
            <person name="Guo B."/>
            <person name="Wei J."/>
            <person name="Xu J."/>
            <person name="St-Pierre B."/>
            <person name="Chen S."/>
            <person name="Sun C."/>
        </authorList>
    </citation>
    <scope>NUCLEOTIDE SEQUENCE [LARGE SCALE GENOMIC DNA]</scope>
</reference>
<accession>A0ACB9ZUA5</accession>
<dbReference type="Proteomes" id="UP001060085">
    <property type="component" value="Linkage Group LG08"/>
</dbReference>
<comment type="caution">
    <text evidence="1">The sequence shown here is derived from an EMBL/GenBank/DDBJ whole genome shotgun (WGS) entry which is preliminary data.</text>
</comment>
<sequence length="105" mass="12075">MAKTCKNYSQTPLFFFLAIFLISSFYIFQEHGNIISSSAATKILSSSRRALLQIPYNYKEKKFTAMKNDLLHQDPTTSTRKERHDDEFQMAAHEVPSGPNPESNR</sequence>
<proteinExistence type="predicted"/>
<evidence type="ECO:0000313" key="1">
    <source>
        <dbReference type="EMBL" id="KAI5650618.1"/>
    </source>
</evidence>
<evidence type="ECO:0000313" key="2">
    <source>
        <dbReference type="Proteomes" id="UP001060085"/>
    </source>
</evidence>
<organism evidence="1 2">
    <name type="scientific">Catharanthus roseus</name>
    <name type="common">Madagascar periwinkle</name>
    <name type="synonym">Vinca rosea</name>
    <dbReference type="NCBI Taxonomy" id="4058"/>
    <lineage>
        <taxon>Eukaryota</taxon>
        <taxon>Viridiplantae</taxon>
        <taxon>Streptophyta</taxon>
        <taxon>Embryophyta</taxon>
        <taxon>Tracheophyta</taxon>
        <taxon>Spermatophyta</taxon>
        <taxon>Magnoliopsida</taxon>
        <taxon>eudicotyledons</taxon>
        <taxon>Gunneridae</taxon>
        <taxon>Pentapetalae</taxon>
        <taxon>asterids</taxon>
        <taxon>lamiids</taxon>
        <taxon>Gentianales</taxon>
        <taxon>Apocynaceae</taxon>
        <taxon>Rauvolfioideae</taxon>
        <taxon>Vinceae</taxon>
        <taxon>Catharanthinae</taxon>
        <taxon>Catharanthus</taxon>
    </lineage>
</organism>
<name>A0ACB9ZUA5_CATRO</name>